<sequence>MTELLESRFFVETDERLEKLIYPLPASWWSRPYEYGWCCSLVQPEDVALDAACGVPHPFKWMLGRVCRQAHACDWDSRVLSPEAMLEEVARDIGYEAARTVAAERFIETICAQADITRLPYKDEMFDKIFCISVLEHLHPADAGRALEEFHRTLKPGGLLLLTLDYPTVNLEAFDAAVRQSGLRFSGPVDYERPENAVHTELWGGLSCFRAALSKPQLGSELGPMSG</sequence>
<dbReference type="Pfam" id="PF08241">
    <property type="entry name" value="Methyltransf_11"/>
    <property type="match status" value="1"/>
</dbReference>
<dbReference type="SUPFAM" id="SSF53335">
    <property type="entry name" value="S-adenosyl-L-methionine-dependent methyltransferases"/>
    <property type="match status" value="1"/>
</dbReference>
<accession>A0A4Y8PR54</accession>
<dbReference type="GO" id="GO:0008757">
    <property type="term" value="F:S-adenosylmethionine-dependent methyltransferase activity"/>
    <property type="evidence" value="ECO:0007669"/>
    <property type="project" value="InterPro"/>
</dbReference>
<comment type="caution">
    <text evidence="2">The sequence shown here is derived from an EMBL/GenBank/DDBJ whole genome shotgun (WGS) entry which is preliminary data.</text>
</comment>
<organism evidence="2 3">
    <name type="scientific">Paenibacillus athensensis</name>
    <dbReference type="NCBI Taxonomy" id="1967502"/>
    <lineage>
        <taxon>Bacteria</taxon>
        <taxon>Bacillati</taxon>
        <taxon>Bacillota</taxon>
        <taxon>Bacilli</taxon>
        <taxon>Bacillales</taxon>
        <taxon>Paenibacillaceae</taxon>
        <taxon>Paenibacillus</taxon>
    </lineage>
</organism>
<dbReference type="CDD" id="cd02440">
    <property type="entry name" value="AdoMet_MTases"/>
    <property type="match status" value="1"/>
</dbReference>
<dbReference type="OrthoDB" id="3896938at2"/>
<protein>
    <recommendedName>
        <fullName evidence="1">Methyltransferase type 11 domain-containing protein</fullName>
    </recommendedName>
</protein>
<dbReference type="Gene3D" id="3.40.50.150">
    <property type="entry name" value="Vaccinia Virus protein VP39"/>
    <property type="match status" value="1"/>
</dbReference>
<evidence type="ECO:0000259" key="1">
    <source>
        <dbReference type="Pfam" id="PF08241"/>
    </source>
</evidence>
<proteinExistence type="predicted"/>
<dbReference type="InterPro" id="IPR013216">
    <property type="entry name" value="Methyltransf_11"/>
</dbReference>
<dbReference type="AlphaFoldDB" id="A0A4Y8PR54"/>
<dbReference type="RefSeq" id="WP_134757251.1">
    <property type="nucleotide sequence ID" value="NZ_MYFO02000003.1"/>
</dbReference>
<dbReference type="InterPro" id="IPR029063">
    <property type="entry name" value="SAM-dependent_MTases_sf"/>
</dbReference>
<feature type="domain" description="Methyltransferase type 11" evidence="1">
    <location>
        <begin position="49"/>
        <end position="161"/>
    </location>
</feature>
<gene>
    <name evidence="2" type="ORF">B5M42_23165</name>
</gene>
<dbReference type="Proteomes" id="UP000298246">
    <property type="component" value="Unassembled WGS sequence"/>
</dbReference>
<evidence type="ECO:0000313" key="2">
    <source>
        <dbReference type="EMBL" id="TFE83351.1"/>
    </source>
</evidence>
<keyword evidence="3" id="KW-1185">Reference proteome</keyword>
<name>A0A4Y8PR54_9BACL</name>
<dbReference type="EMBL" id="MYFO01000051">
    <property type="protein sequence ID" value="TFE83351.1"/>
    <property type="molecule type" value="Genomic_DNA"/>
</dbReference>
<evidence type="ECO:0000313" key="3">
    <source>
        <dbReference type="Proteomes" id="UP000298246"/>
    </source>
</evidence>
<reference evidence="2 3" key="1">
    <citation type="submission" date="2017-03" db="EMBL/GenBank/DDBJ databases">
        <title>Isolation of Levoglucosan Utilizing Bacteria.</title>
        <authorList>
            <person name="Arya A.S."/>
        </authorList>
    </citation>
    <scope>NUCLEOTIDE SEQUENCE [LARGE SCALE GENOMIC DNA]</scope>
    <source>
        <strain evidence="2 3">MEC069</strain>
    </source>
</reference>